<evidence type="ECO:0000256" key="3">
    <source>
        <dbReference type="SAM" id="MobiDB-lite"/>
    </source>
</evidence>
<dbReference type="AlphaFoldDB" id="A0AAE1HTB9"/>
<dbReference type="GO" id="GO:0042026">
    <property type="term" value="P:protein refolding"/>
    <property type="evidence" value="ECO:0007669"/>
    <property type="project" value="TreeGrafter"/>
</dbReference>
<gene>
    <name evidence="5" type="ORF">KUF71_015350</name>
</gene>
<evidence type="ECO:0000256" key="2">
    <source>
        <dbReference type="RuleBase" id="RU003616"/>
    </source>
</evidence>
<dbReference type="EMBL" id="JAHWGI010001278">
    <property type="protein sequence ID" value="KAK3927044.1"/>
    <property type="molecule type" value="Genomic_DNA"/>
</dbReference>
<dbReference type="Pfam" id="PF00011">
    <property type="entry name" value="HSP20"/>
    <property type="match status" value="1"/>
</dbReference>
<comment type="similarity">
    <text evidence="1 2">Belongs to the small heat shock protein (HSP20) family.</text>
</comment>
<evidence type="ECO:0000313" key="5">
    <source>
        <dbReference type="EMBL" id="KAK3927044.1"/>
    </source>
</evidence>
<dbReference type="GO" id="GO:0005737">
    <property type="term" value="C:cytoplasm"/>
    <property type="evidence" value="ECO:0007669"/>
    <property type="project" value="TreeGrafter"/>
</dbReference>
<evidence type="ECO:0000259" key="4">
    <source>
        <dbReference type="PROSITE" id="PS01031"/>
    </source>
</evidence>
<dbReference type="GO" id="GO:0009408">
    <property type="term" value="P:response to heat"/>
    <property type="evidence" value="ECO:0007669"/>
    <property type="project" value="TreeGrafter"/>
</dbReference>
<feature type="compositionally biased region" description="Basic and acidic residues" evidence="3">
    <location>
        <begin position="225"/>
        <end position="238"/>
    </location>
</feature>
<reference evidence="5" key="2">
    <citation type="journal article" date="2023" name="BMC Genomics">
        <title>Pest status, molecular evolution, and epigenetic factors derived from the genome assembly of Frankliniella fusca, a thysanopteran phytovirus vector.</title>
        <authorList>
            <person name="Catto M.A."/>
            <person name="Labadie P.E."/>
            <person name="Jacobson A.L."/>
            <person name="Kennedy G.G."/>
            <person name="Srinivasan R."/>
            <person name="Hunt B.G."/>
        </authorList>
    </citation>
    <scope>NUCLEOTIDE SEQUENCE</scope>
    <source>
        <strain evidence="5">PL_HMW_Pooled</strain>
    </source>
</reference>
<evidence type="ECO:0000256" key="1">
    <source>
        <dbReference type="PROSITE-ProRule" id="PRU00285"/>
    </source>
</evidence>
<proteinExistence type="inferred from homology"/>
<dbReference type="PROSITE" id="PS01031">
    <property type="entry name" value="SHSP"/>
    <property type="match status" value="1"/>
</dbReference>
<dbReference type="Proteomes" id="UP001219518">
    <property type="component" value="Unassembled WGS sequence"/>
</dbReference>
<dbReference type="PRINTS" id="PR00299">
    <property type="entry name" value="ACRYSTALLIN"/>
</dbReference>
<dbReference type="InterPro" id="IPR002068">
    <property type="entry name" value="A-crystallin/Hsp20_dom"/>
</dbReference>
<dbReference type="Gene3D" id="2.60.40.790">
    <property type="match status" value="1"/>
</dbReference>
<organism evidence="5 6">
    <name type="scientific">Frankliniella fusca</name>
    <dbReference type="NCBI Taxonomy" id="407009"/>
    <lineage>
        <taxon>Eukaryota</taxon>
        <taxon>Metazoa</taxon>
        <taxon>Ecdysozoa</taxon>
        <taxon>Arthropoda</taxon>
        <taxon>Hexapoda</taxon>
        <taxon>Insecta</taxon>
        <taxon>Pterygota</taxon>
        <taxon>Neoptera</taxon>
        <taxon>Paraneoptera</taxon>
        <taxon>Thysanoptera</taxon>
        <taxon>Terebrantia</taxon>
        <taxon>Thripoidea</taxon>
        <taxon>Thripidae</taxon>
        <taxon>Frankliniella</taxon>
    </lineage>
</organism>
<feature type="region of interest" description="Disordered" evidence="3">
    <location>
        <begin position="198"/>
        <end position="253"/>
    </location>
</feature>
<dbReference type="GO" id="GO:0005634">
    <property type="term" value="C:nucleus"/>
    <property type="evidence" value="ECO:0007669"/>
    <property type="project" value="TreeGrafter"/>
</dbReference>
<sequence>MSVLPIILGELHDLGQLSAALDNRRYGPGWGRDDYGLLDDLVTYRDNVHPVLRLLDLDVPERAPAHHHHILLRPQPRHVLQRQPSAPSRRRTLLQHLQQQAREAKEVAKKDDGLLINVDVQQFRPEELSVQVLKDQRCVVVEGKHEERADEHGYVRRQFTRRYMLPDYVDPETISSKLTSDGVLQVFAPRKEALPAPKENVRHVTITHTERPAVEDTPDEAAAGENKKEEAVADKNKPGEGSNVDNGAVVDGA</sequence>
<comment type="caution">
    <text evidence="5">The sequence shown here is derived from an EMBL/GenBank/DDBJ whole genome shotgun (WGS) entry which is preliminary data.</text>
</comment>
<name>A0AAE1HTB9_9NEOP</name>
<protein>
    <submittedName>
        <fullName evidence="5">Alpha-crystallin B chain</fullName>
    </submittedName>
</protein>
<dbReference type="InterPro" id="IPR001436">
    <property type="entry name" value="Alpha-crystallin/sHSP_animal"/>
</dbReference>
<reference evidence="5" key="1">
    <citation type="submission" date="2021-07" db="EMBL/GenBank/DDBJ databases">
        <authorList>
            <person name="Catto M.A."/>
            <person name="Jacobson A."/>
            <person name="Kennedy G."/>
            <person name="Labadie P."/>
            <person name="Hunt B.G."/>
            <person name="Srinivasan R."/>
        </authorList>
    </citation>
    <scope>NUCLEOTIDE SEQUENCE</scope>
    <source>
        <strain evidence="5">PL_HMW_Pooled</strain>
        <tissue evidence="5">Head</tissue>
    </source>
</reference>
<accession>A0AAE1HTB9</accession>
<dbReference type="PANTHER" id="PTHR45640">
    <property type="entry name" value="HEAT SHOCK PROTEIN HSP-12.2-RELATED"/>
    <property type="match status" value="1"/>
</dbReference>
<dbReference type="GO" id="GO:0051082">
    <property type="term" value="F:unfolded protein binding"/>
    <property type="evidence" value="ECO:0007669"/>
    <property type="project" value="TreeGrafter"/>
</dbReference>
<keyword evidence="6" id="KW-1185">Reference proteome</keyword>
<dbReference type="InterPro" id="IPR008978">
    <property type="entry name" value="HSP20-like_chaperone"/>
</dbReference>
<evidence type="ECO:0000313" key="6">
    <source>
        <dbReference type="Proteomes" id="UP001219518"/>
    </source>
</evidence>
<dbReference type="SUPFAM" id="SSF49764">
    <property type="entry name" value="HSP20-like chaperones"/>
    <property type="match status" value="1"/>
</dbReference>
<dbReference type="PANTHER" id="PTHR45640:SF26">
    <property type="entry name" value="RE23625P"/>
    <property type="match status" value="1"/>
</dbReference>
<dbReference type="CDD" id="cd06526">
    <property type="entry name" value="metazoan_ACD"/>
    <property type="match status" value="1"/>
</dbReference>
<feature type="domain" description="SHSP" evidence="4">
    <location>
        <begin position="96"/>
        <end position="207"/>
    </location>
</feature>